<dbReference type="Gene3D" id="2.60.120.1130">
    <property type="match status" value="1"/>
</dbReference>
<keyword evidence="1" id="KW-0732">Signal</keyword>
<dbReference type="Pfam" id="PF01841">
    <property type="entry name" value="Transglut_core"/>
    <property type="match status" value="1"/>
</dbReference>
<evidence type="ECO:0008006" key="6">
    <source>
        <dbReference type="Google" id="ProtNLM"/>
    </source>
</evidence>
<dbReference type="Gene3D" id="3.10.620.30">
    <property type="match status" value="1"/>
</dbReference>
<feature type="signal peptide" evidence="1">
    <location>
        <begin position="1"/>
        <end position="20"/>
    </location>
</feature>
<keyword evidence="5" id="KW-1185">Reference proteome</keyword>
<dbReference type="InterPro" id="IPR024618">
    <property type="entry name" value="DUF3857"/>
</dbReference>
<evidence type="ECO:0000259" key="3">
    <source>
        <dbReference type="Pfam" id="PF12969"/>
    </source>
</evidence>
<protein>
    <recommendedName>
        <fullName evidence="6">DUF3857 domain-containing protein</fullName>
    </recommendedName>
</protein>
<name>A0ABN6LAQ7_9BACT</name>
<evidence type="ECO:0000313" key="5">
    <source>
        <dbReference type="Proteomes" id="UP001354989"/>
    </source>
</evidence>
<dbReference type="InterPro" id="IPR038765">
    <property type="entry name" value="Papain-like_cys_pep_sf"/>
</dbReference>
<dbReference type="Pfam" id="PF12969">
    <property type="entry name" value="DUF3857"/>
    <property type="match status" value="1"/>
</dbReference>
<feature type="domain" description="DUF3857" evidence="3">
    <location>
        <begin position="36"/>
        <end position="196"/>
    </location>
</feature>
<organism evidence="4 5">
    <name type="scientific">Persicobacter psychrovividus</name>
    <dbReference type="NCBI Taxonomy" id="387638"/>
    <lineage>
        <taxon>Bacteria</taxon>
        <taxon>Pseudomonadati</taxon>
        <taxon>Bacteroidota</taxon>
        <taxon>Cytophagia</taxon>
        <taxon>Cytophagales</taxon>
        <taxon>Persicobacteraceae</taxon>
        <taxon>Persicobacter</taxon>
    </lineage>
</organism>
<dbReference type="RefSeq" id="WP_338397233.1">
    <property type="nucleotide sequence ID" value="NZ_AP025292.1"/>
</dbReference>
<accession>A0ABN6LAQ7</accession>
<proteinExistence type="predicted"/>
<feature type="domain" description="Transglutaminase-like" evidence="2">
    <location>
        <begin position="261"/>
        <end position="354"/>
    </location>
</feature>
<dbReference type="Proteomes" id="UP001354989">
    <property type="component" value="Chromosome"/>
</dbReference>
<feature type="chain" id="PRO_5047277455" description="DUF3857 domain-containing protein" evidence="1">
    <location>
        <begin position="21"/>
        <end position="613"/>
    </location>
</feature>
<evidence type="ECO:0000313" key="4">
    <source>
        <dbReference type="EMBL" id="BDD00270.1"/>
    </source>
</evidence>
<dbReference type="Gene3D" id="2.60.40.3140">
    <property type="match status" value="1"/>
</dbReference>
<dbReference type="InterPro" id="IPR002931">
    <property type="entry name" value="Transglutaminase-like"/>
</dbReference>
<dbReference type="SUPFAM" id="SSF54001">
    <property type="entry name" value="Cysteine proteinases"/>
    <property type="match status" value="1"/>
</dbReference>
<reference evidence="4 5" key="1">
    <citation type="submission" date="2021-12" db="EMBL/GenBank/DDBJ databases">
        <title>Genome sequencing of bacteria with rrn-lacking chromosome and rrn-plasmid.</title>
        <authorList>
            <person name="Anda M."/>
            <person name="Iwasaki W."/>
        </authorList>
    </citation>
    <scope>NUCLEOTIDE SEQUENCE [LARGE SCALE GENOMIC DNA]</scope>
    <source>
        <strain evidence="4 5">NBRC 101262</strain>
    </source>
</reference>
<gene>
    <name evidence="4" type="ORF">PEPS_25500</name>
</gene>
<evidence type="ECO:0000259" key="2">
    <source>
        <dbReference type="Pfam" id="PF01841"/>
    </source>
</evidence>
<sequence length="613" mass="69742">MSVLLYLFWLILPQSSTADAMILQEKLGVKVESPMSYTVTRERDVMIFNAEGAHLAEDYLFYDDGGSIVSFKGAVYNLNSDTPVRKSKQKDFIDRSIYNGGVSDYRVRRLDMTSGNYPYRVKIVSKIRVKKGFLSLPSWNPDRYLRTPVKSSIFEVQLPADYPVTVAEQNYPTAVEETALEKGGRLLKWAVNDLEARDQWEDYYPKNKQSITVSVVPQHFSYGNTVGNNASWQTFGQWYFELNKDKYSLPVALQEKTAELVKDKDRASAIQAIYQWVQKNNRYVSIQIGIGGFESAPSALTFSRGYGDCKALTTLTKGMLNYAGIAADPVLVYGGQAKREVDAGMVNNQFNHVILALPNAQDTTWLECTSDTSPVGYLGAFTGDRYGLYIKDQGSGLVKTKQYTLSDNILMNRAEMQLQANGTAIGEIEKTYQGVYFGEFLNWNQRTQKEQKAYYYSSLRMKSFTLQAHEESDEMAQFIHRKKINIEASNTVKKAGAKLFLTPNIFQNMGEQIKGDSRHFPIQQSQSFDQHNVVRWHLPAGYHPHKLPEPVELKSPFGTYHGRYEMQGNVLVWTRNYQYTAGKFPADDFEAFKAFEKAIYRAEKTRLMLVPTT</sequence>
<dbReference type="EMBL" id="AP025292">
    <property type="protein sequence ID" value="BDD00270.1"/>
    <property type="molecule type" value="Genomic_DNA"/>
</dbReference>
<evidence type="ECO:0000256" key="1">
    <source>
        <dbReference type="SAM" id="SignalP"/>
    </source>
</evidence>